<dbReference type="SUPFAM" id="SSF50978">
    <property type="entry name" value="WD40 repeat-like"/>
    <property type="match status" value="1"/>
</dbReference>
<feature type="region of interest" description="Disordered" evidence="4">
    <location>
        <begin position="1"/>
        <end position="21"/>
    </location>
</feature>
<proteinExistence type="predicted"/>
<evidence type="ECO:0000256" key="2">
    <source>
        <dbReference type="ARBA" id="ARBA00022737"/>
    </source>
</evidence>
<feature type="repeat" description="WD" evidence="3">
    <location>
        <begin position="302"/>
        <end position="343"/>
    </location>
</feature>
<dbReference type="PRINTS" id="PR00320">
    <property type="entry name" value="GPROTEINBRPT"/>
</dbReference>
<feature type="repeat" description="WD" evidence="3">
    <location>
        <begin position="639"/>
        <end position="671"/>
    </location>
</feature>
<dbReference type="InterPro" id="IPR036322">
    <property type="entry name" value="WD40_repeat_dom_sf"/>
</dbReference>
<dbReference type="PANTHER" id="PTHR45532:SF1">
    <property type="entry name" value="WD REPEAT-CONTAINING PROTEIN 97"/>
    <property type="match status" value="1"/>
</dbReference>
<dbReference type="PROSITE" id="PS50082">
    <property type="entry name" value="WD_REPEATS_2"/>
    <property type="match status" value="3"/>
</dbReference>
<dbReference type="OrthoDB" id="6262491at2759"/>
<feature type="compositionally biased region" description="Polar residues" evidence="4">
    <location>
        <begin position="1075"/>
        <end position="1085"/>
    </location>
</feature>
<evidence type="ECO:0000256" key="4">
    <source>
        <dbReference type="SAM" id="MobiDB-lite"/>
    </source>
</evidence>
<feature type="region of interest" description="Disordered" evidence="4">
    <location>
        <begin position="1051"/>
        <end position="1109"/>
    </location>
</feature>
<dbReference type="SUPFAM" id="SSF69322">
    <property type="entry name" value="Tricorn protease domain 2"/>
    <property type="match status" value="1"/>
</dbReference>
<dbReference type="PANTHER" id="PTHR45532">
    <property type="entry name" value="WD REPEAT-CONTAINING PROTEIN 97"/>
    <property type="match status" value="1"/>
</dbReference>
<sequence length="1518" mass="174927">MAINKDNEVEENSEATIDETTPVVSRAQSNYSTQRTKLLIAPTKYGENRAQYLWRLLRCSIRRTIEAVSRADDADIERSHGLHFVRNINHDIQVKCISFNIKRKEIISFDHKRIARIYHSDGRAYKKLKLDIAFDQLFYCINEDEFIAWSRWSREIHVFSSDLEILSTSTCDYNIGDLNYNEMTSDVFTCGRGVTVWQFRYNRKHLLPKFECREGYTDDIEFNIMAAQQTNGSIQRLFVTSGYDVLAFNVADEGKVFSTKQDLHVRPIVGMLFIELRDVLVTAGRDGSIKVWDDRWFILYAYVGHQDRILCLSKHPFGPYVISSSQDRTIRVWSLEYGDVVDVIKVPEPISQMNVTRNYEKFIVASTKCLQLWCIKHYCDFLSFIGSPIIKIICTTHPDYPTRSALLCKDSTVRIIASATGDILTSLVCDLNFKATSCAYAIGENTLFVSNGNRLIKADTSLNPCKIVQQFDTTEYSINCLLIYEYVAKSNMEETPMLKALVTKPSSELIHIALKGFSRTLLIAGLNNGCIAVLKWHTGEIDFSLDMHSARPVADIIAHASADQIISCGVDLIIRIWRVFPYAVESLSVVRSIFCALPPVHLTIVKNSLAVAFREESTLTHSLMVYNLENNERFDHLPENDHCDKISAISGCSKLKLIATGSLDGTLRIWNGKNQLIRMIVIHDNIHSLHFSNDSGDLILGIGDHLYKMLHSSYLPKAIIFKTISMEFKPTIPEIKESEEIDNTQITRMSSADLIRLKRAHKAEKMPLNIVPENVDISAFQAKSVEDMKLKTQELEKLEKRDLEIAQIAEGKIHRTKKYKISSKVRKEAFNEYMKIYLKEPKKGLLDEDMYKLTEQELFGPPITKPDPYVIQIDDDGFFPSVKEANQDPLSKFYEKRQEKLSELQEHYRNQPPFLNDDIRIIKQQQDKYELKKLLNNNVEKITLPGDRPQYGPGAIVPNSVLAKLLWPNRQPKKQEREEWVPPVLSEEQLQALEKTTPVDEEAEWKELIEATMKKKLAADEDDMDDRLEKQKKKTQSDFMKQLTDLAHQVVEPSPPPQEEPVIDESKQPEPGAPPSSSQTTNRLARQTPLRRPPVVVKPSPPSKPARIPVKPLIPIVTESTQTVETRVKTPRQFSPSFVRFVDKLIELNWFEEQYPLVKVDIFLENCDENAFPSDVLQRLDFISNIENRIIVLQELENFYRTNSINDQTRDTLIERILFHLTKFNPPNYGIHDIELISTYLRLLAHLNKMTMEVVAEFIYWYLDGGDHIRAFVKTLFQQCGLDDPFGHFYNEMDSWKLWELDPNQSRRIGIKALAFEWLRQWIRAFRTHIEEMHVRLKNGDIHVQISNATSRALTGDTSLSTRSSVNGKNLTVTLDALPRIISSNISSIEVINYFVEITQEQINERNQPREKPDNNTILVLPKINKPTALVRLGESHTDFHRPIKRNPIYLPHEHRFEPGEFSMGRCVNYPVRKLFLDPFRRQIFTEDIEFEDTEPYLLTLKLAPKYFLPTLSQVTKT</sequence>
<evidence type="ECO:0000256" key="3">
    <source>
        <dbReference type="PROSITE-ProRule" id="PRU00221"/>
    </source>
</evidence>
<keyword evidence="2" id="KW-0677">Repeat</keyword>
<gene>
    <name evidence="5" type="ORF">RFH988_LOCUS6788</name>
    <name evidence="6" type="ORF">SEV965_LOCUS9225</name>
</gene>
<accession>A0A813WHC1</accession>
<protein>
    <submittedName>
        <fullName evidence="5">Uncharacterized protein</fullName>
    </submittedName>
</protein>
<dbReference type="InterPro" id="IPR020472">
    <property type="entry name" value="WD40_PAC1"/>
</dbReference>
<dbReference type="EMBL" id="CAJNOO010000208">
    <property type="protein sequence ID" value="CAF0857481.1"/>
    <property type="molecule type" value="Genomic_DNA"/>
</dbReference>
<organism evidence="5 7">
    <name type="scientific">Rotaria sordida</name>
    <dbReference type="NCBI Taxonomy" id="392033"/>
    <lineage>
        <taxon>Eukaryota</taxon>
        <taxon>Metazoa</taxon>
        <taxon>Spiralia</taxon>
        <taxon>Gnathifera</taxon>
        <taxon>Rotifera</taxon>
        <taxon>Eurotatoria</taxon>
        <taxon>Bdelloidea</taxon>
        <taxon>Philodinida</taxon>
        <taxon>Philodinidae</taxon>
        <taxon>Rotaria</taxon>
    </lineage>
</organism>
<dbReference type="InterPro" id="IPR001680">
    <property type="entry name" value="WD40_rpt"/>
</dbReference>
<evidence type="ECO:0000313" key="6">
    <source>
        <dbReference type="EMBL" id="CAF0970584.1"/>
    </source>
</evidence>
<evidence type="ECO:0000256" key="1">
    <source>
        <dbReference type="ARBA" id="ARBA00022574"/>
    </source>
</evidence>
<evidence type="ECO:0000313" key="7">
    <source>
        <dbReference type="Proteomes" id="UP000663882"/>
    </source>
</evidence>
<dbReference type="PROSITE" id="PS50294">
    <property type="entry name" value="WD_REPEATS_REGION"/>
    <property type="match status" value="3"/>
</dbReference>
<feature type="repeat" description="WD" evidence="3">
    <location>
        <begin position="261"/>
        <end position="293"/>
    </location>
</feature>
<name>A0A813WHC1_9BILA</name>
<dbReference type="Proteomes" id="UP000663889">
    <property type="component" value="Unassembled WGS sequence"/>
</dbReference>
<dbReference type="SMART" id="SM00320">
    <property type="entry name" value="WD40"/>
    <property type="match status" value="5"/>
</dbReference>
<dbReference type="Pfam" id="PF00400">
    <property type="entry name" value="WD40"/>
    <property type="match status" value="3"/>
</dbReference>
<dbReference type="InterPro" id="IPR015943">
    <property type="entry name" value="WD40/YVTN_repeat-like_dom_sf"/>
</dbReference>
<keyword evidence="1 3" id="KW-0853">WD repeat</keyword>
<dbReference type="EMBL" id="CAJNOU010000356">
    <property type="protein sequence ID" value="CAF0970584.1"/>
    <property type="molecule type" value="Genomic_DNA"/>
</dbReference>
<feature type="compositionally biased region" description="Acidic residues" evidence="4">
    <location>
        <begin position="8"/>
        <end position="17"/>
    </location>
</feature>
<evidence type="ECO:0000313" key="5">
    <source>
        <dbReference type="EMBL" id="CAF0857481.1"/>
    </source>
</evidence>
<comment type="caution">
    <text evidence="5">The sequence shown here is derived from an EMBL/GenBank/DDBJ whole genome shotgun (WGS) entry which is preliminary data.</text>
</comment>
<dbReference type="Proteomes" id="UP000663882">
    <property type="component" value="Unassembled WGS sequence"/>
</dbReference>
<reference evidence="5" key="1">
    <citation type="submission" date="2021-02" db="EMBL/GenBank/DDBJ databases">
        <authorList>
            <person name="Nowell W R."/>
        </authorList>
    </citation>
    <scope>NUCLEOTIDE SEQUENCE</scope>
</reference>
<dbReference type="Gene3D" id="2.130.10.10">
    <property type="entry name" value="YVTN repeat-like/Quinoprotein amine dehydrogenase"/>
    <property type="match status" value="3"/>
</dbReference>